<dbReference type="SMART" id="SM00903">
    <property type="entry name" value="Flavin_Reduct"/>
    <property type="match status" value="1"/>
</dbReference>
<dbReference type="PANTHER" id="PTHR30466">
    <property type="entry name" value="FLAVIN REDUCTASE"/>
    <property type="match status" value="1"/>
</dbReference>
<dbReference type="InterPro" id="IPR002563">
    <property type="entry name" value="Flavin_Rdtase-like_dom"/>
</dbReference>
<sequence length="166" mass="17354">MSLDSERFRKIFGSFPTAVAIVTALDERGGPRGFTCNAVCSVSAATPRLLVGVGKSSQTFPALASSGAFVVNFLAESGQEASRTFAGKGPDKFAGLAWEPSVHAGGAPVLTDIALAYAECRTVQTVDAGDHWLLIADVHGGDAYDREPLLYCRGSYSTWPATAGSH</sequence>
<evidence type="ECO:0000256" key="1">
    <source>
        <dbReference type="ARBA" id="ARBA00023002"/>
    </source>
</evidence>
<evidence type="ECO:0000313" key="3">
    <source>
        <dbReference type="EMBL" id="OIK26316.1"/>
    </source>
</evidence>
<dbReference type="AlphaFoldDB" id="A0A1J4Q172"/>
<dbReference type="EMBL" id="LBDA02000038">
    <property type="protein sequence ID" value="OIK26316.1"/>
    <property type="molecule type" value="Genomic_DNA"/>
</dbReference>
<dbReference type="GO" id="GO:0010181">
    <property type="term" value="F:FMN binding"/>
    <property type="evidence" value="ECO:0007669"/>
    <property type="project" value="InterPro"/>
</dbReference>
<gene>
    <name evidence="3" type="ORF">VT52_017280</name>
</gene>
<proteinExistence type="predicted"/>
<dbReference type="OrthoDB" id="3677205at2"/>
<dbReference type="InterPro" id="IPR012349">
    <property type="entry name" value="Split_barrel_FMN-bd"/>
</dbReference>
<accession>A0A1J4Q172</accession>
<dbReference type="SUPFAM" id="SSF50475">
    <property type="entry name" value="FMN-binding split barrel"/>
    <property type="match status" value="1"/>
</dbReference>
<keyword evidence="1" id="KW-0560">Oxidoreductase</keyword>
<comment type="caution">
    <text evidence="3">The sequence shown here is derived from an EMBL/GenBank/DDBJ whole genome shotgun (WGS) entry which is preliminary data.</text>
</comment>
<evidence type="ECO:0000259" key="2">
    <source>
        <dbReference type="SMART" id="SM00903"/>
    </source>
</evidence>
<dbReference type="PANTHER" id="PTHR30466:SF1">
    <property type="entry name" value="FMN REDUCTASE (NADH) RUTF"/>
    <property type="match status" value="1"/>
</dbReference>
<dbReference type="Gene3D" id="2.30.110.10">
    <property type="entry name" value="Electron Transport, Fmn-binding Protein, Chain A"/>
    <property type="match status" value="1"/>
</dbReference>
<feature type="domain" description="Flavin reductase like" evidence="2">
    <location>
        <begin position="12"/>
        <end position="158"/>
    </location>
</feature>
<dbReference type="InterPro" id="IPR050268">
    <property type="entry name" value="NADH-dep_flavin_reductase"/>
</dbReference>
<reference evidence="3" key="1">
    <citation type="submission" date="2016-10" db="EMBL/GenBank/DDBJ databases">
        <title>Genome sequence of Streptomyces malaysiense MUSC 136.</title>
        <authorList>
            <person name="Lee L.-H."/>
            <person name="Ser H.-L."/>
        </authorList>
    </citation>
    <scope>NUCLEOTIDE SEQUENCE [LARGE SCALE GENOMIC DNA]</scope>
    <source>
        <strain evidence="3">MUSC 136</strain>
    </source>
</reference>
<protein>
    <recommendedName>
        <fullName evidence="2">Flavin reductase like domain-containing protein</fullName>
    </recommendedName>
</protein>
<evidence type="ECO:0000313" key="4">
    <source>
        <dbReference type="Proteomes" id="UP000034838"/>
    </source>
</evidence>
<dbReference type="GO" id="GO:0042602">
    <property type="term" value="F:riboflavin reductase (NADPH) activity"/>
    <property type="evidence" value="ECO:0007669"/>
    <property type="project" value="TreeGrafter"/>
</dbReference>
<keyword evidence="4" id="KW-1185">Reference proteome</keyword>
<organism evidence="3 4">
    <name type="scientific">Streptomyces malaysiense</name>
    <dbReference type="NCBI Taxonomy" id="1428626"/>
    <lineage>
        <taxon>Bacteria</taxon>
        <taxon>Bacillati</taxon>
        <taxon>Actinomycetota</taxon>
        <taxon>Actinomycetes</taxon>
        <taxon>Kitasatosporales</taxon>
        <taxon>Streptomycetaceae</taxon>
        <taxon>Streptomyces</taxon>
    </lineage>
</organism>
<dbReference type="Proteomes" id="UP000034838">
    <property type="component" value="Unassembled WGS sequence"/>
</dbReference>
<name>A0A1J4Q172_9ACTN</name>
<dbReference type="RefSeq" id="WP_046427064.1">
    <property type="nucleotide sequence ID" value="NZ_LBDA02000038.1"/>
</dbReference>
<dbReference type="Pfam" id="PF01613">
    <property type="entry name" value="Flavin_Reduct"/>
    <property type="match status" value="1"/>
</dbReference>